<keyword evidence="2" id="KW-1185">Reference proteome</keyword>
<dbReference type="Proteomes" id="UP000283210">
    <property type="component" value="Chromosome 11"/>
</dbReference>
<name>A0A437CVF3_ORYJA</name>
<evidence type="ECO:0000313" key="2">
    <source>
        <dbReference type="Proteomes" id="UP000283210"/>
    </source>
</evidence>
<dbReference type="AlphaFoldDB" id="A0A437CVF3"/>
<sequence length="80" mass="8837">MLGGVEIYLTLAAQPSPSFPSSAFAPRRFAQPCTHLCGVRAQTVVTAGPRGGQKNAKSFRRVISCLSCFNIYRHKNRQQR</sequence>
<organism evidence="1 2">
    <name type="scientific">Oryzias javanicus</name>
    <name type="common">Javanese ricefish</name>
    <name type="synonym">Aplocheilus javanicus</name>
    <dbReference type="NCBI Taxonomy" id="123683"/>
    <lineage>
        <taxon>Eukaryota</taxon>
        <taxon>Metazoa</taxon>
        <taxon>Chordata</taxon>
        <taxon>Craniata</taxon>
        <taxon>Vertebrata</taxon>
        <taxon>Euteleostomi</taxon>
        <taxon>Actinopterygii</taxon>
        <taxon>Neopterygii</taxon>
        <taxon>Teleostei</taxon>
        <taxon>Neoteleostei</taxon>
        <taxon>Acanthomorphata</taxon>
        <taxon>Ovalentaria</taxon>
        <taxon>Atherinomorphae</taxon>
        <taxon>Beloniformes</taxon>
        <taxon>Adrianichthyidae</taxon>
        <taxon>Oryziinae</taxon>
        <taxon>Oryzias</taxon>
    </lineage>
</organism>
<reference evidence="1 2" key="1">
    <citation type="submission" date="2018-11" db="EMBL/GenBank/DDBJ databases">
        <authorList>
            <person name="Lopez-Roques C."/>
            <person name="Donnadieu C."/>
            <person name="Bouchez O."/>
            <person name="Klopp C."/>
            <person name="Cabau C."/>
            <person name="Zahm M."/>
        </authorList>
    </citation>
    <scope>NUCLEOTIDE SEQUENCE [LARGE SCALE GENOMIC DNA]</scope>
    <source>
        <strain evidence="1">RS831</strain>
        <tissue evidence="1">Whole body</tissue>
    </source>
</reference>
<protein>
    <submittedName>
        <fullName evidence="1">Uncharacterized protein</fullName>
    </submittedName>
</protein>
<dbReference type="EMBL" id="CM012447">
    <property type="protein sequence ID" value="RVE66891.1"/>
    <property type="molecule type" value="Genomic_DNA"/>
</dbReference>
<accession>A0A437CVF3</accession>
<proteinExistence type="predicted"/>
<gene>
    <name evidence="1" type="ORF">OJAV_G00111920</name>
</gene>
<evidence type="ECO:0000313" key="1">
    <source>
        <dbReference type="EMBL" id="RVE66891.1"/>
    </source>
</evidence>
<reference evidence="1 2" key="2">
    <citation type="submission" date="2019-01" db="EMBL/GenBank/DDBJ databases">
        <title>A chromosome length genome reference of the Java medaka (oryzias javanicus).</title>
        <authorList>
            <person name="Herpin A."/>
            <person name="Takehana Y."/>
            <person name="Naruse K."/>
            <person name="Ansai S."/>
            <person name="Kawaguchi M."/>
        </authorList>
    </citation>
    <scope>NUCLEOTIDE SEQUENCE [LARGE SCALE GENOMIC DNA]</scope>
    <source>
        <strain evidence="1">RS831</strain>
        <tissue evidence="1">Whole body</tissue>
    </source>
</reference>